<protein>
    <submittedName>
        <fullName evidence="1">Uncharacterized protein</fullName>
    </submittedName>
</protein>
<sequence>MNISNLNLESRGDFFLLTPLKPGLFGRKRHELDSPNLGGHFLLHSPFYNLPLRRTEMCCGGQGQLDPLPRSSPKRSRNLLSKEANRLIPAFVAVKGEFLDRPGTPRSV</sequence>
<comment type="caution">
    <text evidence="1">The sequence shown here is derived from an EMBL/GenBank/DDBJ whole genome shotgun (WGS) entry which is preliminary data.</text>
</comment>
<reference evidence="1 2" key="1">
    <citation type="journal article" date="2019" name="Sci. Rep.">
        <title>Orb-weaving spider Araneus ventricosus genome elucidates the spidroin gene catalogue.</title>
        <authorList>
            <person name="Kono N."/>
            <person name="Nakamura H."/>
            <person name="Ohtoshi R."/>
            <person name="Moran D.A.P."/>
            <person name="Shinohara A."/>
            <person name="Yoshida Y."/>
            <person name="Fujiwara M."/>
            <person name="Mori M."/>
            <person name="Tomita M."/>
            <person name="Arakawa K."/>
        </authorList>
    </citation>
    <scope>NUCLEOTIDE SEQUENCE [LARGE SCALE GENOMIC DNA]</scope>
</reference>
<gene>
    <name evidence="1" type="ORF">AVEN_265975_1</name>
</gene>
<dbReference type="EMBL" id="BGPR01001402">
    <property type="protein sequence ID" value="GBM53018.1"/>
    <property type="molecule type" value="Genomic_DNA"/>
</dbReference>
<evidence type="ECO:0000313" key="2">
    <source>
        <dbReference type="Proteomes" id="UP000499080"/>
    </source>
</evidence>
<proteinExistence type="predicted"/>
<evidence type="ECO:0000313" key="1">
    <source>
        <dbReference type="EMBL" id="GBM53018.1"/>
    </source>
</evidence>
<dbReference type="Proteomes" id="UP000499080">
    <property type="component" value="Unassembled WGS sequence"/>
</dbReference>
<name>A0A4Y2GKK5_ARAVE</name>
<keyword evidence="2" id="KW-1185">Reference proteome</keyword>
<dbReference type="AlphaFoldDB" id="A0A4Y2GKK5"/>
<accession>A0A4Y2GKK5</accession>
<organism evidence="1 2">
    <name type="scientific">Araneus ventricosus</name>
    <name type="common">Orbweaver spider</name>
    <name type="synonym">Epeira ventricosa</name>
    <dbReference type="NCBI Taxonomy" id="182803"/>
    <lineage>
        <taxon>Eukaryota</taxon>
        <taxon>Metazoa</taxon>
        <taxon>Ecdysozoa</taxon>
        <taxon>Arthropoda</taxon>
        <taxon>Chelicerata</taxon>
        <taxon>Arachnida</taxon>
        <taxon>Araneae</taxon>
        <taxon>Araneomorphae</taxon>
        <taxon>Entelegynae</taxon>
        <taxon>Araneoidea</taxon>
        <taxon>Araneidae</taxon>
        <taxon>Araneus</taxon>
    </lineage>
</organism>